<reference evidence="1" key="1">
    <citation type="submission" date="2016-11" db="EMBL/GenBank/DDBJ databases">
        <title>The complete genome sequence of Cyanosiphovirus S-ESS1.</title>
        <authorList>
            <person name="Han Y."/>
        </authorList>
    </citation>
    <scope>NUCLEOTIDE SEQUENCE [LARGE SCALE GENOMIC DNA]</scope>
</reference>
<evidence type="ECO:0000313" key="2">
    <source>
        <dbReference type="Proteomes" id="UP000225878"/>
    </source>
</evidence>
<proteinExistence type="predicted"/>
<dbReference type="GeneID" id="62679239"/>
<organism evidence="1">
    <name type="scientific">Synechococcus virus S-ESS1</name>
    <dbReference type="NCBI Taxonomy" id="1964565"/>
    <lineage>
        <taxon>Viruses</taxon>
        <taxon>Duplodnaviria</taxon>
        <taxon>Heunggongvirae</taxon>
        <taxon>Uroviricota</taxon>
        <taxon>Caudoviricetes</taxon>
        <taxon>Casjensviridae</taxon>
        <taxon>Sessunavirus</taxon>
        <taxon>Sessunavirus SESS1</taxon>
    </lineage>
</organism>
<keyword evidence="2" id="KW-1185">Reference proteome</keyword>
<dbReference type="SUPFAM" id="SSF64210">
    <property type="entry name" value="Head-to-tail joining protein W, gpW"/>
    <property type="match status" value="1"/>
</dbReference>
<sequence>MALTAEETTLYTTRLAEAEAALHQLMMGTQARTFVDQNGERVEFTAGNSQKLRAYIYELKMKLGKVSSCGPMRVSMI</sequence>
<dbReference type="Gene3D" id="3.30.1580.10">
    <property type="entry name" value="Head-to-tail joining protein W"/>
    <property type="match status" value="1"/>
</dbReference>
<dbReference type="Pfam" id="PF02831">
    <property type="entry name" value="gpW"/>
    <property type="match status" value="1"/>
</dbReference>
<dbReference type="RefSeq" id="YP_009997094.1">
    <property type="nucleotide sequence ID" value="NC_052968.1"/>
</dbReference>
<dbReference type="InterPro" id="IPR004174">
    <property type="entry name" value="GpW"/>
</dbReference>
<name>A0A1V0DX17_9CAUD</name>
<dbReference type="KEGG" id="vg:62679239"/>
<dbReference type="Proteomes" id="UP000225878">
    <property type="component" value="Segment"/>
</dbReference>
<dbReference type="GO" id="GO:0019058">
    <property type="term" value="P:viral life cycle"/>
    <property type="evidence" value="ECO:0007669"/>
    <property type="project" value="InterPro"/>
</dbReference>
<evidence type="ECO:0000313" key="1">
    <source>
        <dbReference type="EMBL" id="ARB05702.1"/>
    </source>
</evidence>
<accession>A0A1V0DX17</accession>
<dbReference type="EMBL" id="KY249644">
    <property type="protein sequence ID" value="ARB05702.1"/>
    <property type="molecule type" value="Genomic_DNA"/>
</dbReference>
<dbReference type="InterPro" id="IPR036626">
    <property type="entry name" value="GpW_sf"/>
</dbReference>
<protein>
    <submittedName>
        <fullName evidence="1">Head-tail joining protein</fullName>
    </submittedName>
</protein>